<keyword evidence="4 6" id="KW-0560">Oxidoreductase</keyword>
<dbReference type="InterPro" id="IPR016169">
    <property type="entry name" value="FAD-bd_PCMH_sub2"/>
</dbReference>
<dbReference type="Proteomes" id="UP001595607">
    <property type="component" value="Unassembled WGS sequence"/>
</dbReference>
<comment type="similarity">
    <text evidence="1 6">Belongs to the aldehyde dehydrogenase family.</text>
</comment>
<dbReference type="InterPro" id="IPR016161">
    <property type="entry name" value="Ald_DH/histidinol_DH"/>
</dbReference>
<dbReference type="Pfam" id="PF00171">
    <property type="entry name" value="Aldedh"/>
    <property type="match status" value="1"/>
</dbReference>
<dbReference type="InterPro" id="IPR016166">
    <property type="entry name" value="FAD-bd_PCMH"/>
</dbReference>
<evidence type="ECO:0000256" key="5">
    <source>
        <dbReference type="PROSITE-ProRule" id="PRU10007"/>
    </source>
</evidence>
<evidence type="ECO:0000259" key="7">
    <source>
        <dbReference type="PROSITE" id="PS51387"/>
    </source>
</evidence>
<dbReference type="Gene3D" id="3.30.465.10">
    <property type="match status" value="1"/>
</dbReference>
<evidence type="ECO:0000256" key="4">
    <source>
        <dbReference type="ARBA" id="ARBA00023002"/>
    </source>
</evidence>
<evidence type="ECO:0000256" key="6">
    <source>
        <dbReference type="RuleBase" id="RU003345"/>
    </source>
</evidence>
<dbReference type="InterPro" id="IPR006094">
    <property type="entry name" value="Oxid_FAD_bind_N"/>
</dbReference>
<dbReference type="Gene3D" id="3.40.605.10">
    <property type="entry name" value="Aldehyde Dehydrogenase, Chain A, domain 1"/>
    <property type="match status" value="1"/>
</dbReference>
<proteinExistence type="inferred from homology"/>
<dbReference type="SUPFAM" id="SSF55103">
    <property type="entry name" value="FAD-linked oxidases, C-terminal domain"/>
    <property type="match status" value="1"/>
</dbReference>
<dbReference type="PANTHER" id="PTHR42804">
    <property type="entry name" value="ALDEHYDE DEHYDROGENASE"/>
    <property type="match status" value="1"/>
</dbReference>
<dbReference type="InterPro" id="IPR036318">
    <property type="entry name" value="FAD-bd_PCMH-like_sf"/>
</dbReference>
<dbReference type="InterPro" id="IPR029510">
    <property type="entry name" value="Ald_DH_CS_GLU"/>
</dbReference>
<keyword evidence="9" id="KW-1185">Reference proteome</keyword>
<dbReference type="EMBL" id="JBHRVA010000002">
    <property type="protein sequence ID" value="MFC3302557.1"/>
    <property type="molecule type" value="Genomic_DNA"/>
</dbReference>
<evidence type="ECO:0000256" key="2">
    <source>
        <dbReference type="ARBA" id="ARBA00022630"/>
    </source>
</evidence>
<keyword evidence="2" id="KW-0285">Flavoprotein</keyword>
<dbReference type="InterPro" id="IPR016162">
    <property type="entry name" value="Ald_DH_N"/>
</dbReference>
<name>A0ABV7MCB8_9PROT</name>
<comment type="caution">
    <text evidence="8">The sequence shown here is derived from an EMBL/GenBank/DDBJ whole genome shotgun (WGS) entry which is preliminary data.</text>
</comment>
<protein>
    <submittedName>
        <fullName evidence="8">Aldehyde dehydrogenase family protein</fullName>
    </submittedName>
</protein>
<evidence type="ECO:0000313" key="9">
    <source>
        <dbReference type="Proteomes" id="UP001595607"/>
    </source>
</evidence>
<organism evidence="8 9">
    <name type="scientific">Parvularcula lutaonensis</name>
    <dbReference type="NCBI Taxonomy" id="491923"/>
    <lineage>
        <taxon>Bacteria</taxon>
        <taxon>Pseudomonadati</taxon>
        <taxon>Pseudomonadota</taxon>
        <taxon>Alphaproteobacteria</taxon>
        <taxon>Parvularculales</taxon>
        <taxon>Parvularculaceae</taxon>
        <taxon>Parvularcula</taxon>
    </lineage>
</organism>
<feature type="domain" description="FAD-binding PCMH-type" evidence="7">
    <location>
        <begin position="40"/>
        <end position="228"/>
    </location>
</feature>
<dbReference type="SUPFAM" id="SSF53720">
    <property type="entry name" value="ALDH-like"/>
    <property type="match status" value="1"/>
</dbReference>
<reference evidence="9" key="1">
    <citation type="journal article" date="2019" name="Int. J. Syst. Evol. Microbiol.">
        <title>The Global Catalogue of Microorganisms (GCM) 10K type strain sequencing project: providing services to taxonomists for standard genome sequencing and annotation.</title>
        <authorList>
            <consortium name="The Broad Institute Genomics Platform"/>
            <consortium name="The Broad Institute Genome Sequencing Center for Infectious Disease"/>
            <person name="Wu L."/>
            <person name="Ma J."/>
        </authorList>
    </citation>
    <scope>NUCLEOTIDE SEQUENCE [LARGE SCALE GENOMIC DNA]</scope>
    <source>
        <strain evidence="9">KCTC 22245</strain>
    </source>
</reference>
<dbReference type="InterPro" id="IPR016164">
    <property type="entry name" value="FAD-linked_Oxase-like_C"/>
</dbReference>
<evidence type="ECO:0000256" key="1">
    <source>
        <dbReference type="ARBA" id="ARBA00009986"/>
    </source>
</evidence>
<keyword evidence="3" id="KW-0274">FAD</keyword>
<dbReference type="InterPro" id="IPR015590">
    <property type="entry name" value="Aldehyde_DH_dom"/>
</dbReference>
<evidence type="ECO:0000313" key="8">
    <source>
        <dbReference type="EMBL" id="MFC3302557.1"/>
    </source>
</evidence>
<dbReference type="RefSeq" id="WP_229786020.1">
    <property type="nucleotide sequence ID" value="NZ_BMXU01000001.1"/>
</dbReference>
<dbReference type="PROSITE" id="PS00687">
    <property type="entry name" value="ALDEHYDE_DEHYDR_GLU"/>
    <property type="match status" value="1"/>
</dbReference>
<dbReference type="CDD" id="cd07099">
    <property type="entry name" value="ALDH_DDALDH"/>
    <property type="match status" value="1"/>
</dbReference>
<feature type="active site" evidence="5">
    <location>
        <position position="758"/>
    </location>
</feature>
<dbReference type="Pfam" id="PF01565">
    <property type="entry name" value="FAD_binding_4"/>
    <property type="match status" value="1"/>
</dbReference>
<evidence type="ECO:0000256" key="3">
    <source>
        <dbReference type="ARBA" id="ARBA00022827"/>
    </source>
</evidence>
<dbReference type="PROSITE" id="PS51387">
    <property type="entry name" value="FAD_PCMH"/>
    <property type="match status" value="1"/>
</dbReference>
<dbReference type="Gene3D" id="3.40.309.10">
    <property type="entry name" value="Aldehyde Dehydrogenase, Chain A, domain 2"/>
    <property type="match status" value="1"/>
</dbReference>
<accession>A0ABV7MCB8</accession>
<gene>
    <name evidence="8" type="ORF">ACFONP_07410</name>
</gene>
<sequence length="1002" mass="108351">MSNQSETIARLTENLAQRLGGDGLTRDPGTLALMGQDIWKKGQPPAFVAAPATISELCEVVREAHQAGVPLNPRGGGMSYTNGYTPDREGIGLIDFRRLSRIVEINEGDMTVTVEAGCTWKSLHGALSARGLRTPFWGPLSGISSTIGGGLSQNNAFFGAGTYGPTSESVVSVTVVLADGTLIRTGTAAIQDGKPFFRHYGPDLTGLFLGDAGALGHKAEATFRLIRKPEAEDYASFEFATRDACAEAMREVGKEGLASELFGFDPNLTEVRLQRASLASDAKTLGKVVLGQGNLLKGLREGAKMATAGRKFLGNGTWSLHLVVEGRSDAGVRMDLDRLRRICSQLGGKEVANTIPKVIRANPFTPLNNMLGPRGERWVPIHGIVSMADGPKAWREIADAFDRMESDFQAHQITTGFLITTLSNNGYLIEPVFLWPEKRFAIHETSVERSFLDKLQTFPENPSATAVVERARQTCLDIFEKYSAAHFQIGRTYRYKDQLRPEVSALLERIKGAVDENGLVNPGALGLARKQQPIPVRNPRTGRIDEHLIPASREDIKALAERQSAASEAWQALSLDDRGERLLSLAETLIAHADEIAEALEQDTGRRRIARLEVSGLAASIEGWVKQIPHLLPDGWQEGRQNPSIRHRPQFVPYGRVGVISPWNFPLTLSMIDTVPALLAGSTVIVKPSEVTPRFVRPLSDAIRQAGLDHVLGFVQGGGQTGAALIAQVDAVCFTGSVATGKKVARAAAERLIPAFLELGGKDPLIVTGTADLERAATAALRGATLSSGQACQSIERVYVHQSVLGEFVDLLVQKAEAVRLNHPDIASGEIGPIIFEKQADIIRLQIEDARRRGAKVLTGGTIETLDGGLWLRPTVLVDVNHDMKVMREETFGPVIPVMGYKDEDDAVNLANDSEYGLSAAVIAGTLEEAERIARRINAGAVSLNDAALTSLFHEAEKHSFKLSGLGGSRMGPAGFQRFLRRKALIAQHGEPLPLSAFSEDQ</sequence>
<dbReference type="InterPro" id="IPR016163">
    <property type="entry name" value="Ald_DH_C"/>
</dbReference>
<dbReference type="PANTHER" id="PTHR42804:SF1">
    <property type="entry name" value="ALDEHYDE DEHYDROGENASE-RELATED"/>
    <property type="match status" value="1"/>
</dbReference>
<dbReference type="SUPFAM" id="SSF56176">
    <property type="entry name" value="FAD-binding/transporter-associated domain-like"/>
    <property type="match status" value="1"/>
</dbReference>